<keyword evidence="6" id="KW-1185">Reference proteome</keyword>
<keyword evidence="3" id="KW-0804">Transcription</keyword>
<feature type="domain" description="HTH gntR-type" evidence="4">
    <location>
        <begin position="1"/>
        <end position="60"/>
    </location>
</feature>
<organism evidence="5 6">
    <name type="scientific">Nanchangia anserum</name>
    <dbReference type="NCBI Taxonomy" id="2692125"/>
    <lineage>
        <taxon>Bacteria</taxon>
        <taxon>Bacillati</taxon>
        <taxon>Actinomycetota</taxon>
        <taxon>Actinomycetes</taxon>
        <taxon>Actinomycetales</taxon>
        <taxon>Actinomycetaceae</taxon>
        <taxon>Nanchangia</taxon>
    </lineage>
</organism>
<dbReference type="SUPFAM" id="SSF48008">
    <property type="entry name" value="GntR ligand-binding domain-like"/>
    <property type="match status" value="1"/>
</dbReference>
<dbReference type="SMART" id="SM00345">
    <property type="entry name" value="HTH_GNTR"/>
    <property type="match status" value="1"/>
</dbReference>
<dbReference type="InterPro" id="IPR036388">
    <property type="entry name" value="WH-like_DNA-bd_sf"/>
</dbReference>
<evidence type="ECO:0000256" key="2">
    <source>
        <dbReference type="ARBA" id="ARBA00023125"/>
    </source>
</evidence>
<sequence length="211" mass="23946">MHLRQGILEGKYGPGYRFVLDRIARDEEVSPVPVREAVRLLEAEGLVTFQRNVGAVVSSIDKEDYAEVMESLAVLEGYATALARDYLSDDDLATAARINNEIRDRMTSAFDPRIVTDLNQRFHHTLTSACGNGRLIDLLEREWDRVTIVRRAQFVFTPTHSLRSVDEHAEIIAAIRAQASRNHIEELARQHKLRSLRDYITTDHSATDFSA</sequence>
<dbReference type="InterPro" id="IPR036390">
    <property type="entry name" value="WH_DNA-bd_sf"/>
</dbReference>
<dbReference type="SUPFAM" id="SSF46785">
    <property type="entry name" value="Winged helix' DNA-binding domain"/>
    <property type="match status" value="1"/>
</dbReference>
<evidence type="ECO:0000256" key="3">
    <source>
        <dbReference type="ARBA" id="ARBA00023163"/>
    </source>
</evidence>
<dbReference type="Pfam" id="PF00392">
    <property type="entry name" value="GntR"/>
    <property type="match status" value="1"/>
</dbReference>
<comment type="caution">
    <text evidence="5">The sequence shown here is derived from an EMBL/GenBank/DDBJ whole genome shotgun (WGS) entry which is preliminary data.</text>
</comment>
<dbReference type="Pfam" id="PF07729">
    <property type="entry name" value="FCD"/>
    <property type="match status" value="1"/>
</dbReference>
<dbReference type="Proteomes" id="UP000627538">
    <property type="component" value="Unassembled WGS sequence"/>
</dbReference>
<keyword evidence="2" id="KW-0238">DNA-binding</keyword>
<gene>
    <name evidence="5" type="ORF">H8R10_03125</name>
</gene>
<dbReference type="PROSITE" id="PS50949">
    <property type="entry name" value="HTH_GNTR"/>
    <property type="match status" value="1"/>
</dbReference>
<dbReference type="Gene3D" id="1.20.120.530">
    <property type="entry name" value="GntR ligand-binding domain-like"/>
    <property type="match status" value="1"/>
</dbReference>
<dbReference type="InterPro" id="IPR011711">
    <property type="entry name" value="GntR_C"/>
</dbReference>
<protein>
    <submittedName>
        <fullName evidence="5">GntR family transcriptional regulator</fullName>
    </submittedName>
</protein>
<dbReference type="Gene3D" id="1.10.10.10">
    <property type="entry name" value="Winged helix-like DNA-binding domain superfamily/Winged helix DNA-binding domain"/>
    <property type="match status" value="1"/>
</dbReference>
<dbReference type="InterPro" id="IPR000524">
    <property type="entry name" value="Tscrpt_reg_HTH_GntR"/>
</dbReference>
<proteinExistence type="predicted"/>
<dbReference type="SMART" id="SM00895">
    <property type="entry name" value="FCD"/>
    <property type="match status" value="1"/>
</dbReference>
<name>A0A8I0G7F4_9ACTO</name>
<dbReference type="EMBL" id="JACRUO010000001">
    <property type="protein sequence ID" value="MBD3689222.1"/>
    <property type="molecule type" value="Genomic_DNA"/>
</dbReference>
<keyword evidence="1" id="KW-0805">Transcription regulation</keyword>
<dbReference type="GO" id="GO:0003700">
    <property type="term" value="F:DNA-binding transcription factor activity"/>
    <property type="evidence" value="ECO:0007669"/>
    <property type="project" value="InterPro"/>
</dbReference>
<evidence type="ECO:0000259" key="4">
    <source>
        <dbReference type="PROSITE" id="PS50949"/>
    </source>
</evidence>
<evidence type="ECO:0000313" key="6">
    <source>
        <dbReference type="Proteomes" id="UP000627538"/>
    </source>
</evidence>
<dbReference type="AlphaFoldDB" id="A0A8I0G7F4"/>
<evidence type="ECO:0000313" key="5">
    <source>
        <dbReference type="EMBL" id="MBD3689222.1"/>
    </source>
</evidence>
<reference evidence="5 6" key="1">
    <citation type="submission" date="2020-08" db="EMBL/GenBank/DDBJ databases">
        <title>Winkia gen. nov., sp. nov., isolated from faeces of the Anser albifrons in China.</title>
        <authorList>
            <person name="Liu Q."/>
        </authorList>
    </citation>
    <scope>NUCLEOTIDE SEQUENCE [LARGE SCALE GENOMIC DNA]</scope>
    <source>
        <strain evidence="5 6">C62</strain>
    </source>
</reference>
<dbReference type="PANTHER" id="PTHR43537">
    <property type="entry name" value="TRANSCRIPTIONAL REGULATOR, GNTR FAMILY"/>
    <property type="match status" value="1"/>
</dbReference>
<accession>A0A8I0G7F4</accession>
<dbReference type="PANTHER" id="PTHR43537:SF24">
    <property type="entry name" value="GLUCONATE OPERON TRANSCRIPTIONAL REPRESSOR"/>
    <property type="match status" value="1"/>
</dbReference>
<dbReference type="GO" id="GO:0003677">
    <property type="term" value="F:DNA binding"/>
    <property type="evidence" value="ECO:0007669"/>
    <property type="project" value="UniProtKB-KW"/>
</dbReference>
<dbReference type="InterPro" id="IPR008920">
    <property type="entry name" value="TF_FadR/GntR_C"/>
</dbReference>
<evidence type="ECO:0000256" key="1">
    <source>
        <dbReference type="ARBA" id="ARBA00023015"/>
    </source>
</evidence>